<dbReference type="Gene3D" id="3.40.50.720">
    <property type="entry name" value="NAD(P)-binding Rossmann-like Domain"/>
    <property type="match status" value="1"/>
</dbReference>
<dbReference type="SUPFAM" id="SSF55347">
    <property type="entry name" value="Glyceraldehyde-3-phosphate dehydrogenase-like, C-terminal domain"/>
    <property type="match status" value="1"/>
</dbReference>
<protein>
    <submittedName>
        <fullName evidence="3">Gfo/Idh/MocA family oxidoreductase</fullName>
    </submittedName>
</protein>
<evidence type="ECO:0000259" key="1">
    <source>
        <dbReference type="Pfam" id="PF01408"/>
    </source>
</evidence>
<dbReference type="EMBL" id="JADILZ010000106">
    <property type="protein sequence ID" value="MBO8479381.1"/>
    <property type="molecule type" value="Genomic_DNA"/>
</dbReference>
<dbReference type="InterPro" id="IPR036291">
    <property type="entry name" value="NAD(P)-bd_dom_sf"/>
</dbReference>
<evidence type="ECO:0000313" key="4">
    <source>
        <dbReference type="Proteomes" id="UP000823771"/>
    </source>
</evidence>
<accession>A0A9D9IWL6</accession>
<feature type="domain" description="Gfo/Idh/MocA-like oxidoreductase N-terminal" evidence="1">
    <location>
        <begin position="64"/>
        <end position="188"/>
    </location>
</feature>
<dbReference type="Pfam" id="PF22725">
    <property type="entry name" value="GFO_IDH_MocA_C3"/>
    <property type="match status" value="1"/>
</dbReference>
<dbReference type="PROSITE" id="PS51257">
    <property type="entry name" value="PROKAR_LIPOPROTEIN"/>
    <property type="match status" value="1"/>
</dbReference>
<evidence type="ECO:0000313" key="3">
    <source>
        <dbReference type="EMBL" id="MBO8479381.1"/>
    </source>
</evidence>
<reference evidence="3" key="2">
    <citation type="journal article" date="2021" name="PeerJ">
        <title>Extensive microbial diversity within the chicken gut microbiome revealed by metagenomics and culture.</title>
        <authorList>
            <person name="Gilroy R."/>
            <person name="Ravi A."/>
            <person name="Getino M."/>
            <person name="Pursley I."/>
            <person name="Horton D.L."/>
            <person name="Alikhan N.F."/>
            <person name="Baker D."/>
            <person name="Gharbi K."/>
            <person name="Hall N."/>
            <person name="Watson M."/>
            <person name="Adriaenssens E.M."/>
            <person name="Foster-Nyarko E."/>
            <person name="Jarju S."/>
            <person name="Secka A."/>
            <person name="Antonio M."/>
            <person name="Oren A."/>
            <person name="Chaudhuri R.R."/>
            <person name="La Ragione R."/>
            <person name="Hildebrand F."/>
            <person name="Pallen M.J."/>
        </authorList>
    </citation>
    <scope>NUCLEOTIDE SEQUENCE</scope>
    <source>
        <strain evidence="3">2478</strain>
    </source>
</reference>
<reference evidence="3" key="1">
    <citation type="submission" date="2020-10" db="EMBL/GenBank/DDBJ databases">
        <authorList>
            <person name="Gilroy R."/>
        </authorList>
    </citation>
    <scope>NUCLEOTIDE SEQUENCE</scope>
    <source>
        <strain evidence="3">2478</strain>
    </source>
</reference>
<dbReference type="Gene3D" id="3.30.360.10">
    <property type="entry name" value="Dihydrodipicolinate Reductase, domain 2"/>
    <property type="match status" value="1"/>
</dbReference>
<dbReference type="AlphaFoldDB" id="A0A9D9IWL6"/>
<evidence type="ECO:0000259" key="2">
    <source>
        <dbReference type="Pfam" id="PF22725"/>
    </source>
</evidence>
<dbReference type="PANTHER" id="PTHR43818">
    <property type="entry name" value="BCDNA.GH03377"/>
    <property type="match status" value="1"/>
</dbReference>
<dbReference type="Proteomes" id="UP000823771">
    <property type="component" value="Unassembled WGS sequence"/>
</dbReference>
<feature type="domain" description="GFO/IDH/MocA-like oxidoreductase" evidence="2">
    <location>
        <begin position="207"/>
        <end position="338"/>
    </location>
</feature>
<dbReference type="InterPro" id="IPR000683">
    <property type="entry name" value="Gfo/Idh/MocA-like_OxRdtase_N"/>
</dbReference>
<dbReference type="InterPro" id="IPR055170">
    <property type="entry name" value="GFO_IDH_MocA-like_dom"/>
</dbReference>
<dbReference type="SUPFAM" id="SSF51735">
    <property type="entry name" value="NAD(P)-binding Rossmann-fold domains"/>
    <property type="match status" value="1"/>
</dbReference>
<dbReference type="PANTHER" id="PTHR43818:SF5">
    <property type="entry name" value="OXIDOREDUCTASE FAMILY PROTEIN"/>
    <property type="match status" value="1"/>
</dbReference>
<dbReference type="GO" id="GO:0000166">
    <property type="term" value="F:nucleotide binding"/>
    <property type="evidence" value="ECO:0007669"/>
    <property type="project" value="InterPro"/>
</dbReference>
<comment type="caution">
    <text evidence="3">The sequence shown here is derived from an EMBL/GenBank/DDBJ whole genome shotgun (WGS) entry which is preliminary data.</text>
</comment>
<proteinExistence type="predicted"/>
<dbReference type="Pfam" id="PF01408">
    <property type="entry name" value="GFO_IDH_MocA"/>
    <property type="match status" value="1"/>
</dbReference>
<gene>
    <name evidence="3" type="ORF">IAB80_10930</name>
</gene>
<name>A0A9D9IWL6_9BACT</name>
<sequence length="451" mass="50332">MMSEKNISRKDFLKYSAALGVTGILGTSLLSSCGGKKGSYVPLRQPEDYYVPELPDKAASGRELKVGVVGCGGRGSGAVVDLLNAADGIKVTALGDTFSDRLESLRKNLKEQHGQDVPAENCFIGFDAYRKVIDSGVDMVIMATPPVFRPEHFRYATEKGVHSFLEKPVAVDPKGYRTVIATARQAKAKGLCVVTGTQRHHERPYVEAFQKIQQGYIGEITGGNVYWNQGMLWYRERQAGWSDMEWMIRDWVNWKWLSGDHIIEQHVHNIDVFLWMSGLKPVKATGFGNRNRRVTGDQYDQFSVDFEFENGIHLHSMCRQINGCSNNIGEYIQGTKGSWNSYNHEIKDLAGNVVWKYDADAANAAFKQHNPYVLEHVDWVNHIRKGEAHDEAEACAISTLAGVMGREAAYTGATVTWDEISASAQDYMPEKLEMGRMDMSKYTVPVPGSSK</sequence>
<dbReference type="InterPro" id="IPR050463">
    <property type="entry name" value="Gfo/Idh/MocA_oxidrdct_glycsds"/>
</dbReference>
<organism evidence="3 4">
    <name type="scientific">Candidatus Cryptobacteroides excrementipullorum</name>
    <dbReference type="NCBI Taxonomy" id="2840761"/>
    <lineage>
        <taxon>Bacteria</taxon>
        <taxon>Pseudomonadati</taxon>
        <taxon>Bacteroidota</taxon>
        <taxon>Bacteroidia</taxon>
        <taxon>Bacteroidales</taxon>
        <taxon>Candidatus Cryptobacteroides</taxon>
    </lineage>
</organism>